<dbReference type="InterPro" id="IPR050809">
    <property type="entry name" value="UgpAE/MalFG_permease"/>
</dbReference>
<dbReference type="InterPro" id="IPR000515">
    <property type="entry name" value="MetI-like"/>
</dbReference>
<dbReference type="GO" id="GO:0055085">
    <property type="term" value="P:transmembrane transport"/>
    <property type="evidence" value="ECO:0007669"/>
    <property type="project" value="InterPro"/>
</dbReference>
<comment type="subcellular location">
    <subcellularLocation>
        <location evidence="1 7">Cell membrane</location>
        <topology evidence="1 7">Multi-pass membrane protein</topology>
    </subcellularLocation>
</comment>
<organism evidence="9 10">
    <name type="scientific">Treponema rectale</name>
    <dbReference type="NCBI Taxonomy" id="744512"/>
    <lineage>
        <taxon>Bacteria</taxon>
        <taxon>Pseudomonadati</taxon>
        <taxon>Spirochaetota</taxon>
        <taxon>Spirochaetia</taxon>
        <taxon>Spirochaetales</taxon>
        <taxon>Treponemataceae</taxon>
        <taxon>Treponema</taxon>
    </lineage>
</organism>
<evidence type="ECO:0000256" key="6">
    <source>
        <dbReference type="ARBA" id="ARBA00023136"/>
    </source>
</evidence>
<evidence type="ECO:0000256" key="2">
    <source>
        <dbReference type="ARBA" id="ARBA00022448"/>
    </source>
</evidence>
<sequence>MKENSVTIIHKTSLGKKIYSQRYLFLMSVPFVIWLVIFCYVPLTGWLMAFEEYHPFLGFTKSKFVGLYQFKRMFTDPILAPKFRQVLWNTIGMSLMGLTAGTVFPIAFAIFLNEVSSLRAKKFVQTVSYLPHFVSWVIVANIVSSALSPSGTVNEILVKLSIIKSPYAFMADRKLFWWIVTFADVWKETGWNAIIYIAAIAGIDEQLYEAAEVDGCNRWHKIWHVTLPGIRTTIITLFIMNVGNIINIGFEKQWLLSNPVVDPVAQVLDKYIIDYGISMYNISYGTALGIFKSIVSIAMIILANRIAKKFDSNIM</sequence>
<feature type="domain" description="ABC transmembrane type-1" evidence="8">
    <location>
        <begin position="87"/>
        <end position="303"/>
    </location>
</feature>
<keyword evidence="6 7" id="KW-0472">Membrane</keyword>
<keyword evidence="4 7" id="KW-0812">Transmembrane</keyword>
<evidence type="ECO:0000256" key="3">
    <source>
        <dbReference type="ARBA" id="ARBA00022475"/>
    </source>
</evidence>
<dbReference type="EMBL" id="JACHFR010000003">
    <property type="protein sequence ID" value="MBB5219520.1"/>
    <property type="molecule type" value="Genomic_DNA"/>
</dbReference>
<feature type="transmembrane region" description="Helical" evidence="7">
    <location>
        <begin position="282"/>
        <end position="303"/>
    </location>
</feature>
<evidence type="ECO:0000313" key="10">
    <source>
        <dbReference type="Proteomes" id="UP000578697"/>
    </source>
</evidence>
<evidence type="ECO:0000259" key="8">
    <source>
        <dbReference type="PROSITE" id="PS50928"/>
    </source>
</evidence>
<reference evidence="9 10" key="1">
    <citation type="submission" date="2020-08" db="EMBL/GenBank/DDBJ databases">
        <title>Genomic Encyclopedia of Type Strains, Phase IV (KMG-IV): sequencing the most valuable type-strain genomes for metagenomic binning, comparative biology and taxonomic classification.</title>
        <authorList>
            <person name="Goeker M."/>
        </authorList>
    </citation>
    <scope>NUCLEOTIDE SEQUENCE [LARGE SCALE GENOMIC DNA]</scope>
    <source>
        <strain evidence="9 10">DSM 103679</strain>
    </source>
</reference>
<name>A0A840SFK1_9SPIR</name>
<evidence type="ECO:0000256" key="7">
    <source>
        <dbReference type="RuleBase" id="RU363032"/>
    </source>
</evidence>
<keyword evidence="2 7" id="KW-0813">Transport</keyword>
<dbReference type="CDD" id="cd06261">
    <property type="entry name" value="TM_PBP2"/>
    <property type="match status" value="1"/>
</dbReference>
<dbReference type="PANTHER" id="PTHR43227">
    <property type="entry name" value="BLL4140 PROTEIN"/>
    <property type="match status" value="1"/>
</dbReference>
<dbReference type="PANTHER" id="PTHR43227:SF11">
    <property type="entry name" value="BLL4140 PROTEIN"/>
    <property type="match status" value="1"/>
</dbReference>
<dbReference type="InterPro" id="IPR035906">
    <property type="entry name" value="MetI-like_sf"/>
</dbReference>
<evidence type="ECO:0000256" key="5">
    <source>
        <dbReference type="ARBA" id="ARBA00022989"/>
    </source>
</evidence>
<protein>
    <submittedName>
        <fullName evidence="9">Putative aldouronate transport system permease protein</fullName>
    </submittedName>
</protein>
<comment type="caution">
    <text evidence="9">The sequence shown here is derived from an EMBL/GenBank/DDBJ whole genome shotgun (WGS) entry which is preliminary data.</text>
</comment>
<evidence type="ECO:0000256" key="1">
    <source>
        <dbReference type="ARBA" id="ARBA00004651"/>
    </source>
</evidence>
<dbReference type="GO" id="GO:0005886">
    <property type="term" value="C:plasma membrane"/>
    <property type="evidence" value="ECO:0007669"/>
    <property type="project" value="UniProtKB-SubCell"/>
</dbReference>
<dbReference type="PROSITE" id="PS50928">
    <property type="entry name" value="ABC_TM1"/>
    <property type="match status" value="1"/>
</dbReference>
<gene>
    <name evidence="9" type="ORF">HNP77_001902</name>
</gene>
<keyword evidence="10" id="KW-1185">Reference proteome</keyword>
<feature type="transmembrane region" description="Helical" evidence="7">
    <location>
        <begin position="228"/>
        <end position="250"/>
    </location>
</feature>
<dbReference type="AlphaFoldDB" id="A0A840SFK1"/>
<evidence type="ECO:0000313" key="9">
    <source>
        <dbReference type="EMBL" id="MBB5219520.1"/>
    </source>
</evidence>
<keyword evidence="5 7" id="KW-1133">Transmembrane helix</keyword>
<dbReference type="SUPFAM" id="SSF161098">
    <property type="entry name" value="MetI-like"/>
    <property type="match status" value="1"/>
</dbReference>
<accession>A0A840SFK1</accession>
<dbReference type="Proteomes" id="UP000578697">
    <property type="component" value="Unassembled WGS sequence"/>
</dbReference>
<feature type="transmembrane region" description="Helical" evidence="7">
    <location>
        <begin position="23"/>
        <end position="43"/>
    </location>
</feature>
<proteinExistence type="inferred from homology"/>
<dbReference type="Pfam" id="PF00528">
    <property type="entry name" value="BPD_transp_1"/>
    <property type="match status" value="1"/>
</dbReference>
<dbReference type="RefSeq" id="WP_184652947.1">
    <property type="nucleotide sequence ID" value="NZ_JACHFR010000003.1"/>
</dbReference>
<dbReference type="Gene3D" id="1.10.3720.10">
    <property type="entry name" value="MetI-like"/>
    <property type="match status" value="1"/>
</dbReference>
<evidence type="ECO:0000256" key="4">
    <source>
        <dbReference type="ARBA" id="ARBA00022692"/>
    </source>
</evidence>
<comment type="similarity">
    <text evidence="7">Belongs to the binding-protein-dependent transport system permease family.</text>
</comment>
<keyword evidence="3" id="KW-1003">Cell membrane</keyword>
<feature type="transmembrane region" description="Helical" evidence="7">
    <location>
        <begin position="91"/>
        <end position="112"/>
    </location>
</feature>